<sequence>MVQNDATLGAPGGEPTPTPEAAPPITTDFMSSIMARLAHQDEVQKTTNDQLAALVAALPSDGLSSRLWPLRPSHVSHGLFGRKPDLQDERMNLGRELSTSYRVSSRNGRLQLGSRDEAEMNACSRGREMRLRRTRAVGIALPRAIASLFLLADGSI</sequence>
<dbReference type="EMBL" id="QGKY02000089">
    <property type="protein sequence ID" value="KAF2614911.1"/>
    <property type="molecule type" value="Genomic_DNA"/>
</dbReference>
<evidence type="ECO:0000256" key="1">
    <source>
        <dbReference type="SAM" id="MobiDB-lite"/>
    </source>
</evidence>
<name>A0A8S9MAG9_BRACR</name>
<comment type="caution">
    <text evidence="2">The sequence shown here is derived from an EMBL/GenBank/DDBJ whole genome shotgun (WGS) entry which is preliminary data.</text>
</comment>
<organism evidence="2">
    <name type="scientific">Brassica cretica</name>
    <name type="common">Mustard</name>
    <dbReference type="NCBI Taxonomy" id="69181"/>
    <lineage>
        <taxon>Eukaryota</taxon>
        <taxon>Viridiplantae</taxon>
        <taxon>Streptophyta</taxon>
        <taxon>Embryophyta</taxon>
        <taxon>Tracheophyta</taxon>
        <taxon>Spermatophyta</taxon>
        <taxon>Magnoliopsida</taxon>
        <taxon>eudicotyledons</taxon>
        <taxon>Gunneridae</taxon>
        <taxon>Pentapetalae</taxon>
        <taxon>rosids</taxon>
        <taxon>malvids</taxon>
        <taxon>Brassicales</taxon>
        <taxon>Brassicaceae</taxon>
        <taxon>Brassiceae</taxon>
        <taxon>Brassica</taxon>
    </lineage>
</organism>
<gene>
    <name evidence="2" type="ORF">F2Q70_00012161</name>
</gene>
<feature type="region of interest" description="Disordered" evidence="1">
    <location>
        <begin position="1"/>
        <end position="24"/>
    </location>
</feature>
<protein>
    <submittedName>
        <fullName evidence="2">Uncharacterized protein</fullName>
    </submittedName>
</protein>
<reference evidence="2" key="1">
    <citation type="submission" date="2019-12" db="EMBL/GenBank/DDBJ databases">
        <title>Genome sequencing and annotation of Brassica cretica.</title>
        <authorList>
            <person name="Studholme D.J."/>
            <person name="Sarris P.F."/>
        </authorList>
    </citation>
    <scope>NUCLEOTIDE SEQUENCE</scope>
    <source>
        <strain evidence="2">PFS-102/07</strain>
        <tissue evidence="2">Leaf</tissue>
    </source>
</reference>
<proteinExistence type="predicted"/>
<evidence type="ECO:0000313" key="2">
    <source>
        <dbReference type="EMBL" id="KAF2614911.1"/>
    </source>
</evidence>
<dbReference type="AlphaFoldDB" id="A0A8S9MAG9"/>
<accession>A0A8S9MAG9</accession>